<evidence type="ECO:0000256" key="6">
    <source>
        <dbReference type="ARBA" id="ARBA00023136"/>
    </source>
</evidence>
<evidence type="ECO:0000313" key="10">
    <source>
        <dbReference type="EMBL" id="RWR34942.1"/>
    </source>
</evidence>
<evidence type="ECO:0000256" key="3">
    <source>
        <dbReference type="ARBA" id="ARBA00022475"/>
    </source>
</evidence>
<evidence type="ECO:0000256" key="1">
    <source>
        <dbReference type="ARBA" id="ARBA00004651"/>
    </source>
</evidence>
<dbReference type="CDD" id="cd06261">
    <property type="entry name" value="TM_PBP2"/>
    <property type="match status" value="1"/>
</dbReference>
<dbReference type="SUPFAM" id="SSF161098">
    <property type="entry name" value="MetI-like"/>
    <property type="match status" value="1"/>
</dbReference>
<dbReference type="InterPro" id="IPR050366">
    <property type="entry name" value="BP-dependent_transpt_permease"/>
</dbReference>
<dbReference type="Pfam" id="PF12911">
    <property type="entry name" value="OppC_N"/>
    <property type="match status" value="1"/>
</dbReference>
<dbReference type="GO" id="GO:0005886">
    <property type="term" value="C:plasma membrane"/>
    <property type="evidence" value="ECO:0007669"/>
    <property type="project" value="UniProtKB-SubCell"/>
</dbReference>
<feature type="region of interest" description="Disordered" evidence="8">
    <location>
        <begin position="1"/>
        <end position="21"/>
    </location>
</feature>
<proteinExistence type="inferred from homology"/>
<feature type="domain" description="ABC transmembrane type-1" evidence="9">
    <location>
        <begin position="101"/>
        <end position="289"/>
    </location>
</feature>
<evidence type="ECO:0000256" key="4">
    <source>
        <dbReference type="ARBA" id="ARBA00022692"/>
    </source>
</evidence>
<comment type="similarity">
    <text evidence="7">Belongs to the binding-protein-dependent transport system permease family.</text>
</comment>
<evidence type="ECO:0000256" key="2">
    <source>
        <dbReference type="ARBA" id="ARBA00022448"/>
    </source>
</evidence>
<evidence type="ECO:0000256" key="8">
    <source>
        <dbReference type="SAM" id="MobiDB-lite"/>
    </source>
</evidence>
<feature type="transmembrane region" description="Helical" evidence="7">
    <location>
        <begin position="149"/>
        <end position="172"/>
    </location>
</feature>
<feature type="transmembrane region" description="Helical" evidence="7">
    <location>
        <begin position="271"/>
        <end position="292"/>
    </location>
</feature>
<accession>A0A443KPW0</accession>
<gene>
    <name evidence="10" type="ORF">D2T29_00220</name>
</gene>
<keyword evidence="2 7" id="KW-0813">Transport</keyword>
<dbReference type="InterPro" id="IPR000515">
    <property type="entry name" value="MetI-like"/>
</dbReference>
<dbReference type="RefSeq" id="WP_128230865.1">
    <property type="nucleotide sequence ID" value="NZ_SAUY01000001.1"/>
</dbReference>
<evidence type="ECO:0000313" key="11">
    <source>
        <dbReference type="Proteomes" id="UP000284451"/>
    </source>
</evidence>
<comment type="caution">
    <text evidence="10">The sequence shown here is derived from an EMBL/GenBank/DDBJ whole genome shotgun (WGS) entry which is preliminary data.</text>
</comment>
<keyword evidence="4 7" id="KW-0812">Transmembrane</keyword>
<evidence type="ECO:0000259" key="9">
    <source>
        <dbReference type="PROSITE" id="PS50928"/>
    </source>
</evidence>
<keyword evidence="3" id="KW-1003">Cell membrane</keyword>
<name>A0A443KPW0_9RHOB</name>
<dbReference type="InterPro" id="IPR035906">
    <property type="entry name" value="MetI-like_sf"/>
</dbReference>
<feature type="transmembrane region" description="Helical" evidence="7">
    <location>
        <begin position="105"/>
        <end position="129"/>
    </location>
</feature>
<keyword evidence="6 7" id="KW-0472">Membrane</keyword>
<feature type="transmembrane region" description="Helical" evidence="7">
    <location>
        <begin position="221"/>
        <end position="246"/>
    </location>
</feature>
<evidence type="ECO:0000256" key="5">
    <source>
        <dbReference type="ARBA" id="ARBA00022989"/>
    </source>
</evidence>
<protein>
    <submittedName>
        <fullName evidence="10">ABC transporter permease</fullName>
    </submittedName>
</protein>
<dbReference type="EMBL" id="SAUY01000001">
    <property type="protein sequence ID" value="RWR34942.1"/>
    <property type="molecule type" value="Genomic_DNA"/>
</dbReference>
<comment type="subcellular location">
    <subcellularLocation>
        <location evidence="1 7">Cell membrane</location>
        <topology evidence="1 7">Multi-pass membrane protein</topology>
    </subcellularLocation>
</comment>
<sequence>MTFEPDSAVAPNAPLDLPEMEGSGKGGAWQVLRDVLSSWPARISAIVLLLIVLMAVFAPFLGTGNPVTINPALRLQASSAEHWLGTDSYGRDVYSRIVYGARISLAVGAGTVIVSLVLGIFFGVLTGYFKWADIIVMRFMDGLMAIPGILLAIALVAISGATLTTVLIAIAVPEIPRVARMVRSVILGVRNEPYVEAASILGTGVWKMVWRHMLPNTVAPLIVQGTYIFASAIMTESILSFLGAGVPPETPSWGNMMADGRTFFLLKPELILYPGVMVSLTVLSVNMLGDVLRDRLDPRMAKRL</sequence>
<dbReference type="Gene3D" id="1.10.3720.10">
    <property type="entry name" value="MetI-like"/>
    <property type="match status" value="1"/>
</dbReference>
<dbReference type="GO" id="GO:0055085">
    <property type="term" value="P:transmembrane transport"/>
    <property type="evidence" value="ECO:0007669"/>
    <property type="project" value="InterPro"/>
</dbReference>
<evidence type="ECO:0000256" key="7">
    <source>
        <dbReference type="RuleBase" id="RU363032"/>
    </source>
</evidence>
<keyword evidence="5 7" id="KW-1133">Transmembrane helix</keyword>
<dbReference type="PANTHER" id="PTHR43386">
    <property type="entry name" value="OLIGOPEPTIDE TRANSPORT SYSTEM PERMEASE PROTEIN APPC"/>
    <property type="match status" value="1"/>
</dbReference>
<dbReference type="PANTHER" id="PTHR43386:SF6">
    <property type="entry name" value="ABC TRANSPORTER PERMEASE PROTEIN"/>
    <property type="match status" value="1"/>
</dbReference>
<reference evidence="10 11" key="1">
    <citation type="submission" date="2019-01" db="EMBL/GenBank/DDBJ databases">
        <title>Sinorhodobacter populi sp. nov. isolated from the symptomatic bark tissue of Populus euramericana canker.</title>
        <authorList>
            <person name="Xu G."/>
        </authorList>
    </citation>
    <scope>NUCLEOTIDE SEQUENCE [LARGE SCALE GENOMIC DNA]</scope>
    <source>
        <strain evidence="10 11">07D10-4-3</strain>
    </source>
</reference>
<dbReference type="Pfam" id="PF00528">
    <property type="entry name" value="BPD_transp_1"/>
    <property type="match status" value="1"/>
</dbReference>
<organism evidence="10 11">
    <name type="scientific">Paenirhodobacter populi</name>
    <dbReference type="NCBI Taxonomy" id="2306993"/>
    <lineage>
        <taxon>Bacteria</taxon>
        <taxon>Pseudomonadati</taxon>
        <taxon>Pseudomonadota</taxon>
        <taxon>Alphaproteobacteria</taxon>
        <taxon>Rhodobacterales</taxon>
        <taxon>Rhodobacter group</taxon>
        <taxon>Paenirhodobacter</taxon>
    </lineage>
</organism>
<dbReference type="InterPro" id="IPR025966">
    <property type="entry name" value="OppC_N"/>
</dbReference>
<feature type="transmembrane region" description="Helical" evidence="7">
    <location>
        <begin position="39"/>
        <end position="61"/>
    </location>
</feature>
<dbReference type="PROSITE" id="PS50928">
    <property type="entry name" value="ABC_TM1"/>
    <property type="match status" value="1"/>
</dbReference>
<reference evidence="10 11" key="2">
    <citation type="submission" date="2019-01" db="EMBL/GenBank/DDBJ databases">
        <authorList>
            <person name="Li Y."/>
        </authorList>
    </citation>
    <scope>NUCLEOTIDE SEQUENCE [LARGE SCALE GENOMIC DNA]</scope>
    <source>
        <strain evidence="10 11">07D10-4-3</strain>
    </source>
</reference>
<dbReference type="Proteomes" id="UP000284451">
    <property type="component" value="Unassembled WGS sequence"/>
</dbReference>
<dbReference type="AlphaFoldDB" id="A0A443KPW0"/>